<evidence type="ECO:0000313" key="4">
    <source>
        <dbReference type="Proteomes" id="UP001634394"/>
    </source>
</evidence>
<name>A0ABD3U1T0_SINWO</name>
<protein>
    <recommendedName>
        <fullName evidence="1">Ras-associating domain-containing protein</fullName>
    </recommendedName>
</protein>
<dbReference type="Gene3D" id="3.10.20.90">
    <property type="entry name" value="Phosphatidylinositol 3-kinase Catalytic Subunit, Chain A, domain 1"/>
    <property type="match status" value="1"/>
</dbReference>
<dbReference type="Pfam" id="PF00788">
    <property type="entry name" value="RA"/>
    <property type="match status" value="1"/>
</dbReference>
<organism evidence="3 4">
    <name type="scientific">Sinanodonta woodiana</name>
    <name type="common">Chinese pond mussel</name>
    <name type="synonym">Anodonta woodiana</name>
    <dbReference type="NCBI Taxonomy" id="1069815"/>
    <lineage>
        <taxon>Eukaryota</taxon>
        <taxon>Metazoa</taxon>
        <taxon>Spiralia</taxon>
        <taxon>Lophotrochozoa</taxon>
        <taxon>Mollusca</taxon>
        <taxon>Bivalvia</taxon>
        <taxon>Autobranchia</taxon>
        <taxon>Heteroconchia</taxon>
        <taxon>Palaeoheterodonta</taxon>
        <taxon>Unionida</taxon>
        <taxon>Unionoidea</taxon>
        <taxon>Unionidae</taxon>
        <taxon>Unioninae</taxon>
        <taxon>Sinanodonta</taxon>
    </lineage>
</organism>
<proteinExistence type="predicted"/>
<evidence type="ECO:0000313" key="3">
    <source>
        <dbReference type="EMBL" id="KAL3843230.1"/>
    </source>
</evidence>
<comment type="caution">
    <text evidence="3">The sequence shown here is derived from an EMBL/GenBank/DDBJ whole genome shotgun (WGS) entry which is preliminary data.</text>
</comment>
<keyword evidence="4" id="KW-1185">Reference proteome</keyword>
<feature type="domain" description="Ras-associating" evidence="1">
    <location>
        <begin position="22"/>
        <end position="90"/>
    </location>
</feature>
<dbReference type="InterPro" id="IPR000159">
    <property type="entry name" value="RA_dom"/>
</dbReference>
<evidence type="ECO:0000313" key="2">
    <source>
        <dbReference type="EMBL" id="KAL3843227.1"/>
    </source>
</evidence>
<accession>A0ABD3U1T0</accession>
<dbReference type="Proteomes" id="UP001634394">
    <property type="component" value="Unassembled WGS sequence"/>
</dbReference>
<evidence type="ECO:0000259" key="1">
    <source>
        <dbReference type="Pfam" id="PF00788"/>
    </source>
</evidence>
<reference evidence="3 4" key="1">
    <citation type="submission" date="2024-11" db="EMBL/GenBank/DDBJ databases">
        <title>Chromosome-level genome assembly of the freshwater bivalve Anodonta woodiana.</title>
        <authorList>
            <person name="Chen X."/>
        </authorList>
    </citation>
    <scope>NUCLEOTIDE SEQUENCE [LARGE SCALE GENOMIC DNA]</scope>
    <source>
        <strain evidence="3">MN2024</strain>
        <tissue evidence="3">Gills</tissue>
    </source>
</reference>
<dbReference type="EMBL" id="JBJQND010000017">
    <property type="protein sequence ID" value="KAL3843227.1"/>
    <property type="molecule type" value="Genomic_DNA"/>
</dbReference>
<dbReference type="SUPFAM" id="SSF54236">
    <property type="entry name" value="Ubiquitin-like"/>
    <property type="match status" value="1"/>
</dbReference>
<gene>
    <name evidence="2" type="ORF">ACJMK2_021171</name>
    <name evidence="3" type="ORF">ACJMK2_021174</name>
</gene>
<dbReference type="InterPro" id="IPR029071">
    <property type="entry name" value="Ubiquitin-like_domsf"/>
</dbReference>
<sequence length="129" mass="15128">MAARQMTQTISVVVEGRIYYKKVTKKTTCGDVIQYLLRFSQLKEKEKKYFYLIASNDIAEQKLPNKAKIMKLSEDLMSESKRVQFILRKKCRFVPKVCIDKHSRLYHKSSCKDRKDDKGEPYSLSASLH</sequence>
<dbReference type="EMBL" id="JBJQND010000017">
    <property type="protein sequence ID" value="KAL3843230.1"/>
    <property type="molecule type" value="Genomic_DNA"/>
</dbReference>
<dbReference type="AlphaFoldDB" id="A0ABD3U1T0"/>